<keyword evidence="2" id="KW-1185">Reference proteome</keyword>
<dbReference type="RefSeq" id="WP_183643272.1">
    <property type="nucleotide sequence ID" value="NZ_JACHBL010000001.1"/>
</dbReference>
<dbReference type="EMBL" id="JACHBL010000001">
    <property type="protein sequence ID" value="MBB5598907.1"/>
    <property type="molecule type" value="Genomic_DNA"/>
</dbReference>
<protein>
    <recommendedName>
        <fullName evidence="3">VOC family protein</fullName>
    </recommendedName>
</protein>
<evidence type="ECO:0008006" key="3">
    <source>
        <dbReference type="Google" id="ProtNLM"/>
    </source>
</evidence>
<reference evidence="1 2" key="1">
    <citation type="submission" date="2020-08" db="EMBL/GenBank/DDBJ databases">
        <title>Sequencing the genomes of 1000 actinobacteria strains.</title>
        <authorList>
            <person name="Klenk H.-P."/>
        </authorList>
    </citation>
    <scope>NUCLEOTIDE SEQUENCE [LARGE SCALE GENOMIC DNA]</scope>
    <source>
        <strain evidence="1 2">DSM 23694</strain>
    </source>
</reference>
<proteinExistence type="predicted"/>
<evidence type="ECO:0000313" key="2">
    <source>
        <dbReference type="Proteomes" id="UP000523863"/>
    </source>
</evidence>
<dbReference type="Proteomes" id="UP000523863">
    <property type="component" value="Unassembled WGS sequence"/>
</dbReference>
<accession>A0A7W8YCE8</accession>
<sequence>MAFSTIAIPSKDVQAARAFYEVYVGGGMLVGTIKDPNGSVVGLRQLPTA</sequence>
<gene>
    <name evidence="1" type="ORF">BKA12_001987</name>
</gene>
<organism evidence="1 2">
    <name type="scientific">Neomicrococcus lactis</name>
    <dbReference type="NCBI Taxonomy" id="732241"/>
    <lineage>
        <taxon>Bacteria</taxon>
        <taxon>Bacillati</taxon>
        <taxon>Actinomycetota</taxon>
        <taxon>Actinomycetes</taxon>
        <taxon>Micrococcales</taxon>
        <taxon>Micrococcaceae</taxon>
        <taxon>Neomicrococcus</taxon>
    </lineage>
</organism>
<evidence type="ECO:0000313" key="1">
    <source>
        <dbReference type="EMBL" id="MBB5598907.1"/>
    </source>
</evidence>
<name>A0A7W8YCE8_9MICC</name>
<dbReference type="AlphaFoldDB" id="A0A7W8YCE8"/>
<comment type="caution">
    <text evidence="1">The sequence shown here is derived from an EMBL/GenBank/DDBJ whole genome shotgun (WGS) entry which is preliminary data.</text>
</comment>